<dbReference type="Proteomes" id="UP001151532">
    <property type="component" value="Chromosome 1"/>
</dbReference>
<organism evidence="1 2">
    <name type="scientific">Salix purpurea</name>
    <name type="common">Purple osier willow</name>
    <dbReference type="NCBI Taxonomy" id="77065"/>
    <lineage>
        <taxon>Eukaryota</taxon>
        <taxon>Viridiplantae</taxon>
        <taxon>Streptophyta</taxon>
        <taxon>Embryophyta</taxon>
        <taxon>Tracheophyta</taxon>
        <taxon>Spermatophyta</taxon>
        <taxon>Magnoliopsida</taxon>
        <taxon>eudicotyledons</taxon>
        <taxon>Gunneridae</taxon>
        <taxon>Pentapetalae</taxon>
        <taxon>rosids</taxon>
        <taxon>fabids</taxon>
        <taxon>Malpighiales</taxon>
        <taxon>Salicaceae</taxon>
        <taxon>Saliceae</taxon>
        <taxon>Salix</taxon>
    </lineage>
</organism>
<sequence>MLLMRLGNTAWHRDVTRIHSTSHPCLRSEIISCHALRLHSLHAHRHWPRCRSAVNSMSTWHASRNRISRCDRLWRLKTSCSFKICICIYWTCRIIDDLLSRLRGNQGIPSR</sequence>
<reference evidence="1" key="2">
    <citation type="journal article" date="2023" name="Int. J. Mol. Sci.">
        <title>De Novo Assembly and Annotation of 11 Diverse Shrub Willow (Salix) Genomes Reveals Novel Gene Organization in Sex-Linked Regions.</title>
        <authorList>
            <person name="Hyden B."/>
            <person name="Feng K."/>
            <person name="Yates T.B."/>
            <person name="Jawdy S."/>
            <person name="Cereghino C."/>
            <person name="Smart L.B."/>
            <person name="Muchero W."/>
        </authorList>
    </citation>
    <scope>NUCLEOTIDE SEQUENCE</scope>
    <source>
        <tissue evidence="1">Shoot tip</tissue>
    </source>
</reference>
<keyword evidence="2" id="KW-1185">Reference proteome</keyword>
<accession>A0A9Q0TJA2</accession>
<proteinExistence type="predicted"/>
<comment type="caution">
    <text evidence="1">The sequence shown here is derived from an EMBL/GenBank/DDBJ whole genome shotgun (WGS) entry which is preliminary data.</text>
</comment>
<gene>
    <name evidence="1" type="ORF">OIU79_008808</name>
</gene>
<name>A0A9Q0TJA2_SALPP</name>
<protein>
    <submittedName>
        <fullName evidence="1">Uncharacterized protein</fullName>
    </submittedName>
</protein>
<dbReference type="AlphaFoldDB" id="A0A9Q0TJA2"/>
<dbReference type="EMBL" id="JAPFFK010000015">
    <property type="protein sequence ID" value="KAJ6712681.1"/>
    <property type="molecule type" value="Genomic_DNA"/>
</dbReference>
<evidence type="ECO:0000313" key="1">
    <source>
        <dbReference type="EMBL" id="KAJ6712681.1"/>
    </source>
</evidence>
<evidence type="ECO:0000313" key="2">
    <source>
        <dbReference type="Proteomes" id="UP001151532"/>
    </source>
</evidence>
<reference evidence="1" key="1">
    <citation type="submission" date="2022-11" db="EMBL/GenBank/DDBJ databases">
        <authorList>
            <person name="Hyden B.L."/>
            <person name="Feng K."/>
            <person name="Yates T."/>
            <person name="Jawdy S."/>
            <person name="Smart L.B."/>
            <person name="Muchero W."/>
        </authorList>
    </citation>
    <scope>NUCLEOTIDE SEQUENCE</scope>
    <source>
        <tissue evidence="1">Shoot tip</tissue>
    </source>
</reference>